<protein>
    <submittedName>
        <fullName evidence="11">Killer cell lectin-like receptor 2</fullName>
    </submittedName>
</protein>
<keyword evidence="3" id="KW-0735">Signal-anchor</keyword>
<evidence type="ECO:0000313" key="10">
    <source>
        <dbReference type="Proteomes" id="UP000694910"/>
    </source>
</evidence>
<sequence>MSNEEVIYSSLRVLQPPLESQNRLRPGATQRPGKKDDKEFSVPWHLITATLGIFCLLLLVTVTVLGTKILQCIQEKHQQEEFLRNLHQNCHNIQNDAYLKEKLLNKTLKYDILINETLHQKKELDSLFIEKKRCHRKQERFSKSLQNTGILDTEGNLE</sequence>
<evidence type="ECO:0000256" key="7">
    <source>
        <dbReference type="ARBA" id="ARBA00023180"/>
    </source>
</evidence>
<evidence type="ECO:0000259" key="9">
    <source>
        <dbReference type="Pfam" id="PF08391"/>
    </source>
</evidence>
<evidence type="ECO:0000256" key="2">
    <source>
        <dbReference type="ARBA" id="ARBA00022692"/>
    </source>
</evidence>
<evidence type="ECO:0000256" key="4">
    <source>
        <dbReference type="ARBA" id="ARBA00022989"/>
    </source>
</evidence>
<proteinExistence type="predicted"/>
<evidence type="ECO:0000256" key="8">
    <source>
        <dbReference type="SAM" id="Phobius"/>
    </source>
</evidence>
<accession>A0ABM1C704</accession>
<evidence type="ECO:0000256" key="3">
    <source>
        <dbReference type="ARBA" id="ARBA00022968"/>
    </source>
</evidence>
<evidence type="ECO:0000256" key="6">
    <source>
        <dbReference type="ARBA" id="ARBA00023157"/>
    </source>
</evidence>
<name>A0ABM1C704_CERSS</name>
<evidence type="ECO:0000256" key="1">
    <source>
        <dbReference type="ARBA" id="ARBA00004606"/>
    </source>
</evidence>
<evidence type="ECO:0000256" key="5">
    <source>
        <dbReference type="ARBA" id="ARBA00023136"/>
    </source>
</evidence>
<organism evidence="10 11">
    <name type="scientific">Ceratotherium simum simum</name>
    <name type="common">Southern white rhinoceros</name>
    <dbReference type="NCBI Taxonomy" id="73337"/>
    <lineage>
        <taxon>Eukaryota</taxon>
        <taxon>Metazoa</taxon>
        <taxon>Chordata</taxon>
        <taxon>Craniata</taxon>
        <taxon>Vertebrata</taxon>
        <taxon>Euteleostomi</taxon>
        <taxon>Mammalia</taxon>
        <taxon>Eutheria</taxon>
        <taxon>Laurasiatheria</taxon>
        <taxon>Perissodactyla</taxon>
        <taxon>Rhinocerotidae</taxon>
        <taxon>Ceratotherium</taxon>
    </lineage>
</organism>
<dbReference type="InterPro" id="IPR013600">
    <property type="entry name" value="Ly49_N"/>
</dbReference>
<keyword evidence="6" id="KW-1015">Disulfide bond</keyword>
<dbReference type="PANTHER" id="PTHR46329:SF1">
    <property type="entry name" value="KILLER CELL LECTIN-LIKE RECEPTOR 2"/>
    <property type="match status" value="1"/>
</dbReference>
<gene>
    <name evidence="11" type="primary">LOC101408108</name>
</gene>
<reference evidence="11" key="1">
    <citation type="submission" date="2025-08" db="UniProtKB">
        <authorList>
            <consortium name="RefSeq"/>
        </authorList>
    </citation>
    <scope>IDENTIFICATION</scope>
</reference>
<keyword evidence="7" id="KW-0325">Glycoprotein</keyword>
<feature type="domain" description="Ly49-like N-terminal" evidence="9">
    <location>
        <begin position="41"/>
        <end position="149"/>
    </location>
</feature>
<comment type="subcellular location">
    <subcellularLocation>
        <location evidence="1">Membrane</location>
        <topology evidence="1">Single-pass type II membrane protein</topology>
    </subcellularLocation>
</comment>
<dbReference type="InterPro" id="IPR052013">
    <property type="entry name" value="Mouse_KLRs"/>
</dbReference>
<keyword evidence="5 8" id="KW-0472">Membrane</keyword>
<keyword evidence="2 8" id="KW-0812">Transmembrane</keyword>
<dbReference type="Pfam" id="PF08391">
    <property type="entry name" value="Ly49"/>
    <property type="match status" value="1"/>
</dbReference>
<dbReference type="Proteomes" id="UP000694910">
    <property type="component" value="Unplaced"/>
</dbReference>
<evidence type="ECO:0000313" key="11">
    <source>
        <dbReference type="RefSeq" id="XP_014635335.1"/>
    </source>
</evidence>
<dbReference type="GeneID" id="101408108"/>
<feature type="transmembrane region" description="Helical" evidence="8">
    <location>
        <begin position="44"/>
        <end position="66"/>
    </location>
</feature>
<dbReference type="RefSeq" id="XP_014635335.1">
    <property type="nucleotide sequence ID" value="XM_014779849.1"/>
</dbReference>
<dbReference type="PANTHER" id="PTHR46329">
    <property type="entry name" value="KILLER CELL LECTIN-LIKE RECEPTOR 2"/>
    <property type="match status" value="1"/>
</dbReference>
<keyword evidence="4 8" id="KW-1133">Transmembrane helix</keyword>
<keyword evidence="10" id="KW-1185">Reference proteome</keyword>